<reference evidence="7" key="1">
    <citation type="submission" date="2018-11" db="EMBL/GenBank/DDBJ databases">
        <authorList>
            <person name="Alioto T."/>
            <person name="Alioto T."/>
        </authorList>
    </citation>
    <scope>NUCLEOTIDE SEQUENCE</scope>
</reference>
<dbReference type="PANTHER" id="PTHR14905:SF7">
    <property type="entry name" value="VON WILLEBRAND FACTOR A DOMAIN-CONTAINING PROTEIN 7"/>
    <property type="match status" value="1"/>
</dbReference>
<evidence type="ECO:0000256" key="4">
    <source>
        <dbReference type="SAM" id="SignalP"/>
    </source>
</evidence>
<dbReference type="PANTHER" id="PTHR14905">
    <property type="entry name" value="NG37"/>
    <property type="match status" value="1"/>
</dbReference>
<dbReference type="OrthoDB" id="6161097at2759"/>
<feature type="domain" description="Hemicentin-1-like von Willebrand factor A" evidence="5">
    <location>
        <begin position="304"/>
        <end position="474"/>
    </location>
</feature>
<comment type="caution">
    <text evidence="7">The sequence shown here is derived from an EMBL/GenBank/DDBJ whole genome shotgun (WGS) entry which is preliminary data.</text>
</comment>
<dbReference type="AlphaFoldDB" id="A0A8B6GS84"/>
<dbReference type="Pfam" id="PF25107">
    <property type="entry name" value="VWA7_N"/>
    <property type="match status" value="1"/>
</dbReference>
<name>A0A8B6GS84_MYTGA</name>
<dbReference type="InterPro" id="IPR056862">
    <property type="entry name" value="VWA7_N"/>
</dbReference>
<feature type="signal peptide" evidence="4">
    <location>
        <begin position="1"/>
        <end position="16"/>
    </location>
</feature>
<dbReference type="InterPro" id="IPR056861">
    <property type="entry name" value="HMCN1-like_VWA"/>
</dbReference>
<dbReference type="Gene3D" id="3.40.50.410">
    <property type="entry name" value="von Willebrand factor, type A domain"/>
    <property type="match status" value="1"/>
</dbReference>
<dbReference type="Pfam" id="PF25106">
    <property type="entry name" value="VWA_4"/>
    <property type="match status" value="1"/>
</dbReference>
<evidence type="ECO:0000313" key="8">
    <source>
        <dbReference type="Proteomes" id="UP000596742"/>
    </source>
</evidence>
<gene>
    <name evidence="7" type="ORF">MGAL_10B068211</name>
</gene>
<organism evidence="7 8">
    <name type="scientific">Mytilus galloprovincialis</name>
    <name type="common">Mediterranean mussel</name>
    <dbReference type="NCBI Taxonomy" id="29158"/>
    <lineage>
        <taxon>Eukaryota</taxon>
        <taxon>Metazoa</taxon>
        <taxon>Spiralia</taxon>
        <taxon>Lophotrochozoa</taxon>
        <taxon>Mollusca</taxon>
        <taxon>Bivalvia</taxon>
        <taxon>Autobranchia</taxon>
        <taxon>Pteriomorphia</taxon>
        <taxon>Mytilida</taxon>
        <taxon>Mytiloidea</taxon>
        <taxon>Mytilidae</taxon>
        <taxon>Mytilinae</taxon>
        <taxon>Mytilus</taxon>
    </lineage>
</organism>
<dbReference type="Proteomes" id="UP000596742">
    <property type="component" value="Unassembled WGS sequence"/>
</dbReference>
<evidence type="ECO:0000256" key="3">
    <source>
        <dbReference type="ARBA" id="ARBA00022729"/>
    </source>
</evidence>
<dbReference type="InterPro" id="IPR052577">
    <property type="entry name" value="VWA7"/>
</dbReference>
<evidence type="ECO:0000313" key="7">
    <source>
        <dbReference type="EMBL" id="VDI68716.1"/>
    </source>
</evidence>
<proteinExistence type="predicted"/>
<keyword evidence="2" id="KW-0964">Secreted</keyword>
<keyword evidence="3 4" id="KW-0732">Signal</keyword>
<evidence type="ECO:0000256" key="1">
    <source>
        <dbReference type="ARBA" id="ARBA00004613"/>
    </source>
</evidence>
<accession>A0A8B6GS84</accession>
<protein>
    <recommendedName>
        <fullName evidence="9">VWFA domain-containing protein</fullName>
    </recommendedName>
</protein>
<keyword evidence="8" id="KW-1185">Reference proteome</keyword>
<evidence type="ECO:0000256" key="2">
    <source>
        <dbReference type="ARBA" id="ARBA00022525"/>
    </source>
</evidence>
<dbReference type="SUPFAM" id="SSF53300">
    <property type="entry name" value="vWA-like"/>
    <property type="match status" value="1"/>
</dbReference>
<feature type="domain" description="VWA7 N-terminal" evidence="6">
    <location>
        <begin position="85"/>
        <end position="275"/>
    </location>
</feature>
<sequence>MMYVLAILAVTSSVWAFYPRQPPPEDWKTKTHFDITLIGTLQAISTYVFKDNMTNAKSESSALDEFFINDYNGWTSMLTTINTVRESVADTQEKKRGIPYVHCHADLIKLAHTHVIACRDRLLSRKDDINELQKLIGECLYTIQSFYSNTNWVEMFGKIPYLDFGIKGTQLMRVARSDEDTCLDMKDSLVSCKDNLFVTNMLTSGFHHGRANRKPARPKNALKGKCSHGGLNDDSRNLIAKCGINKETTVEALSPHYHLHHQAYEAAVEATKQFFIAEDTGILNILGDELFKTVFQIKQRTQVSLSFAVDFSGSMAGEIAAVKEQIIQLVTSTIGSNNEPTDYVLSLFNDPVNLTEGFVYTSGQDMIDKIATIVVSGGGDCPEFAAAGILKAIELSKPRSTVIVFTDADAKDFDRLQEVTDAAMAKHIPITSVLSSQCSSRKRRDILVRKRRETQLFYQRLSESTGGTVYSTDKDNFGSVLTEVVEVVFPTSEVLIETYEWQDNEVENKLINVDGSIQLLKISIKGGSDERDIDFLYQNGTAITFPSTGASRVITSNNEVIMSIQSILFISNLTHGAYFLRKNINHTYVINITAQSSIKVVDGMYEKSTSGSLVTLKGSPVSGNNYTYFVVVFNMVNGTCNNLYMVNSSGYNMVSYTPDSRSSEYDMLCSTDIVIPDYAFQMKLNVSNVFGDPVVRTVRSVYRPTSVELNVIASSDDVPIGNERVVTYEVTNTGAIIDSYIVQISDDHSYVLAPDSMNHTLGPGEKTEGNFTLLPNSTIGLLYVMLIKKKIYVLNT</sequence>
<dbReference type="EMBL" id="UYJE01008939">
    <property type="protein sequence ID" value="VDI68716.1"/>
    <property type="molecule type" value="Genomic_DNA"/>
</dbReference>
<feature type="chain" id="PRO_5033050811" description="VWFA domain-containing protein" evidence="4">
    <location>
        <begin position="17"/>
        <end position="796"/>
    </location>
</feature>
<dbReference type="InterPro" id="IPR036465">
    <property type="entry name" value="vWFA_dom_sf"/>
</dbReference>
<evidence type="ECO:0008006" key="9">
    <source>
        <dbReference type="Google" id="ProtNLM"/>
    </source>
</evidence>
<evidence type="ECO:0000259" key="5">
    <source>
        <dbReference type="Pfam" id="PF25106"/>
    </source>
</evidence>
<evidence type="ECO:0000259" key="6">
    <source>
        <dbReference type="Pfam" id="PF25107"/>
    </source>
</evidence>
<comment type="subcellular location">
    <subcellularLocation>
        <location evidence="1">Secreted</location>
    </subcellularLocation>
</comment>